<dbReference type="AlphaFoldDB" id="N1QFA5"/>
<organism evidence="2 3">
    <name type="scientific">Sphaerulina musiva (strain SO2202)</name>
    <name type="common">Poplar stem canker fungus</name>
    <name type="synonym">Septoria musiva</name>
    <dbReference type="NCBI Taxonomy" id="692275"/>
    <lineage>
        <taxon>Eukaryota</taxon>
        <taxon>Fungi</taxon>
        <taxon>Dikarya</taxon>
        <taxon>Ascomycota</taxon>
        <taxon>Pezizomycotina</taxon>
        <taxon>Dothideomycetes</taxon>
        <taxon>Dothideomycetidae</taxon>
        <taxon>Mycosphaerellales</taxon>
        <taxon>Mycosphaerellaceae</taxon>
        <taxon>Sphaerulina</taxon>
    </lineage>
</organism>
<sequence>MLKLHFGVMLFATMAAADRTFQRPPIYFGGCDYSPLGRDQAYYNCDWYGTKPGQGGQPECEAVIRDQGGCAWPCKRAGRSGESADWNYLAVAENDGQNICRCRCKLK</sequence>
<name>N1QFA5_SPHMS</name>
<reference evidence="2 3" key="1">
    <citation type="journal article" date="2012" name="PLoS Pathog.">
        <title>Diverse lifestyles and strategies of plant pathogenesis encoded in the genomes of eighteen Dothideomycetes fungi.</title>
        <authorList>
            <person name="Ohm R.A."/>
            <person name="Feau N."/>
            <person name="Henrissat B."/>
            <person name="Schoch C.L."/>
            <person name="Horwitz B.A."/>
            <person name="Barry K.W."/>
            <person name="Condon B.J."/>
            <person name="Copeland A.C."/>
            <person name="Dhillon B."/>
            <person name="Glaser F."/>
            <person name="Hesse C.N."/>
            <person name="Kosti I."/>
            <person name="LaButti K."/>
            <person name="Lindquist E.A."/>
            <person name="Lucas S."/>
            <person name="Salamov A.A."/>
            <person name="Bradshaw R.E."/>
            <person name="Ciuffetti L."/>
            <person name="Hamelin R.C."/>
            <person name="Kema G.H.J."/>
            <person name="Lawrence C."/>
            <person name="Scott J.A."/>
            <person name="Spatafora J.W."/>
            <person name="Turgeon B.G."/>
            <person name="de Wit P.J.G.M."/>
            <person name="Zhong S."/>
            <person name="Goodwin S.B."/>
            <person name="Grigoriev I.V."/>
        </authorList>
    </citation>
    <scope>NUCLEOTIDE SEQUENCE [LARGE SCALE GENOMIC DNA]</scope>
    <source>
        <strain evidence="2 3">SO2202</strain>
    </source>
</reference>
<dbReference type="EMBL" id="KB456265">
    <property type="protein sequence ID" value="EMF11862.1"/>
    <property type="molecule type" value="Genomic_DNA"/>
</dbReference>
<dbReference type="RefSeq" id="XP_016759983.1">
    <property type="nucleotide sequence ID" value="XM_016902050.1"/>
</dbReference>
<dbReference type="OrthoDB" id="10316680at2759"/>
<protein>
    <submittedName>
        <fullName evidence="2">Uncharacterized protein</fullName>
    </submittedName>
</protein>
<dbReference type="Proteomes" id="UP000016931">
    <property type="component" value="Unassembled WGS sequence"/>
</dbReference>
<evidence type="ECO:0000256" key="1">
    <source>
        <dbReference type="SAM" id="SignalP"/>
    </source>
</evidence>
<keyword evidence="3" id="KW-1185">Reference proteome</keyword>
<feature type="signal peptide" evidence="1">
    <location>
        <begin position="1"/>
        <end position="17"/>
    </location>
</feature>
<gene>
    <name evidence="2" type="ORF">SEPMUDRAFT_126267</name>
</gene>
<evidence type="ECO:0000313" key="2">
    <source>
        <dbReference type="EMBL" id="EMF11862.1"/>
    </source>
</evidence>
<dbReference type="GeneID" id="27899187"/>
<dbReference type="HOGENOM" id="CLU_2211627_0_0_1"/>
<evidence type="ECO:0000313" key="3">
    <source>
        <dbReference type="Proteomes" id="UP000016931"/>
    </source>
</evidence>
<accession>N1QFA5</accession>
<feature type="chain" id="PRO_5004110769" evidence="1">
    <location>
        <begin position="18"/>
        <end position="107"/>
    </location>
</feature>
<proteinExistence type="predicted"/>
<keyword evidence="1" id="KW-0732">Signal</keyword>